<proteinExistence type="predicted"/>
<reference evidence="1 2" key="1">
    <citation type="journal article" date="2012" name="J. Bacteriol.">
        <title>Genome Sequence of Nitratireductor indicus Type Strain C115.</title>
        <authorList>
            <person name="Lai Q."/>
            <person name="Li G."/>
            <person name="Yu Z."/>
            <person name="Shao Z."/>
        </authorList>
    </citation>
    <scope>NUCLEOTIDE SEQUENCE [LARGE SCALE GENOMIC DNA]</scope>
    <source>
        <strain evidence="1 2">C115</strain>
    </source>
</reference>
<accession>K2NR30</accession>
<dbReference type="EMBL" id="AMSI01000019">
    <property type="protein sequence ID" value="EKF40314.1"/>
    <property type="molecule type" value="Genomic_DNA"/>
</dbReference>
<evidence type="ECO:0000313" key="2">
    <source>
        <dbReference type="Proteomes" id="UP000007374"/>
    </source>
</evidence>
<dbReference type="eggNOG" id="ENOG50332ZJ">
    <property type="taxonomic scope" value="Bacteria"/>
</dbReference>
<dbReference type="Proteomes" id="UP000007374">
    <property type="component" value="Unassembled WGS sequence"/>
</dbReference>
<gene>
    <name evidence="1" type="ORF">NA8A_21341</name>
</gene>
<organism evidence="1 2">
    <name type="scientific">Nitratireductor indicus C115</name>
    <dbReference type="NCBI Taxonomy" id="1231190"/>
    <lineage>
        <taxon>Bacteria</taxon>
        <taxon>Pseudomonadati</taxon>
        <taxon>Pseudomonadota</taxon>
        <taxon>Alphaproteobacteria</taxon>
        <taxon>Hyphomicrobiales</taxon>
        <taxon>Phyllobacteriaceae</taxon>
        <taxon>Nitratireductor</taxon>
    </lineage>
</organism>
<keyword evidence="2" id="KW-1185">Reference proteome</keyword>
<dbReference type="AlphaFoldDB" id="K2NR30"/>
<dbReference type="PATRIC" id="fig|1231190.3.peg.4411"/>
<comment type="caution">
    <text evidence="1">The sequence shown here is derived from an EMBL/GenBank/DDBJ whole genome shotgun (WGS) entry which is preliminary data.</text>
</comment>
<evidence type="ECO:0000313" key="1">
    <source>
        <dbReference type="EMBL" id="EKF40314.1"/>
    </source>
</evidence>
<protein>
    <submittedName>
        <fullName evidence="1">Uncharacterized protein</fullName>
    </submittedName>
</protein>
<sequence>MQRRGDGRSNADCRRGRLRFAFQLAISGALLAAASAVFVSVPSPVVAQESWPEKKCRLFSEFKADILAQLGIKGMSEAFLKAQDDFITGGCRTRIPICPVTAEEIEFSNLLSLQMMNAGATGSFLPFSCVVPPDGNS</sequence>
<name>K2NR30_9HYPH</name>